<dbReference type="EMBL" id="MN740491">
    <property type="protein sequence ID" value="QHU29625.1"/>
    <property type="molecule type" value="Genomic_DNA"/>
</dbReference>
<accession>A0A6C0LI02</accession>
<evidence type="ECO:0000313" key="1">
    <source>
        <dbReference type="EMBL" id="QHU29625.1"/>
    </source>
</evidence>
<name>A0A6C0LI02_9ZZZZ</name>
<organism evidence="1">
    <name type="scientific">viral metagenome</name>
    <dbReference type="NCBI Taxonomy" id="1070528"/>
    <lineage>
        <taxon>unclassified sequences</taxon>
        <taxon>metagenomes</taxon>
        <taxon>organismal metagenomes</taxon>
    </lineage>
</organism>
<dbReference type="AlphaFoldDB" id="A0A6C0LI02"/>
<reference evidence="1" key="1">
    <citation type="journal article" date="2020" name="Nature">
        <title>Giant virus diversity and host interactions through global metagenomics.</title>
        <authorList>
            <person name="Schulz F."/>
            <person name="Roux S."/>
            <person name="Paez-Espino D."/>
            <person name="Jungbluth S."/>
            <person name="Walsh D.A."/>
            <person name="Denef V.J."/>
            <person name="McMahon K.D."/>
            <person name="Konstantinidis K.T."/>
            <person name="Eloe-Fadrosh E.A."/>
            <person name="Kyrpides N.C."/>
            <person name="Woyke T."/>
        </authorList>
    </citation>
    <scope>NUCLEOTIDE SEQUENCE</scope>
    <source>
        <strain evidence="1">GVMAG-M-3300027804-48</strain>
    </source>
</reference>
<sequence>MTSCSNVITIPQYRGTCWFNSILMSIFYSQHSRKLLYHHFEGKKDKFSKIMNNIIKHIYIKKEKTIEYFKFMKPENILKYINGNTTELYKEFRISKTYSYEIEAFLPFFLKNLNKNVLDIILHNDKYYANFYSILPEFFTNIYKSDGTTLNIDISKFDIKSKDIITPDYILVNKIQSIDKIKKSMSRYKLLFLKAFHIIKKPLNLETHIDGLSDLANEITYNDNTYVLDSILLNNYNYDNIKKSHVISGITCNNERYVYNGWIRITRDPGMSKNNGNRILPCELMRYQWDIKNPNEFCLNPNLCKLDDKARERELCFSFNQIENATLIYVKVDRTTSQEEVIYSSSSLTLPSLKSSDFSEVDSGLIDDDYKKARKQRKINQEEYKRLYITKINLELIKFNSNYYITIDEYLNKENLLSIKNPNQIIIDNLETDALGLGDIKQLEYVLNINNYSADIQLRENKPNLIYNGNNYDLLESTNGINIYELVDESRKIYFKTPIKLKPVRKIFSDTEKELSNFKEKSDNIAYLQELETFLDITKDEIEVKTERTCVVSGGGYNNTYIDCILAVFFSKKNLTIEELFFKKKKPLKNENAIIIRNEFKSYYETKKYDKSKLMKAIQNYYNDYINSPKIQWSRGKYYFTDLIILLQKIFNFNKTKIRIVLSYNEKFKIIEKQETTIKTITITKNPDIKPKIKAIITRIKDKYKYFDNINDYLKEKSKIVSCVYY</sequence>
<protein>
    <submittedName>
        <fullName evidence="1">Uncharacterized protein</fullName>
    </submittedName>
</protein>
<proteinExistence type="predicted"/>